<keyword evidence="1" id="KW-0472">Membrane</keyword>
<gene>
    <name evidence="2" type="ORF">M0R45_015505</name>
</gene>
<dbReference type="InterPro" id="IPR029021">
    <property type="entry name" value="Prot-tyrosine_phosphatase-like"/>
</dbReference>
<dbReference type="EMBL" id="JBEDUW010000003">
    <property type="protein sequence ID" value="KAK9938784.1"/>
    <property type="molecule type" value="Genomic_DNA"/>
</dbReference>
<sequence length="86" mass="9407">MNQVDDSLGSQAAAVLQSINDSFSTWDNVPCQIDELVFVFILFVFQGLFLGSIGAANNKEKLKKLNVTHILTVANSLPPKYPNGRP</sequence>
<keyword evidence="3" id="KW-1185">Reference proteome</keyword>
<dbReference type="AlphaFoldDB" id="A0AAW1XQB9"/>
<name>A0AAW1XQB9_RUBAR</name>
<reference evidence="2 3" key="1">
    <citation type="journal article" date="2023" name="G3 (Bethesda)">
        <title>A chromosome-length genome assembly and annotation of blackberry (Rubus argutus, cv. 'Hillquist').</title>
        <authorList>
            <person name="Bruna T."/>
            <person name="Aryal R."/>
            <person name="Dudchenko O."/>
            <person name="Sargent D.J."/>
            <person name="Mead D."/>
            <person name="Buti M."/>
            <person name="Cavallini A."/>
            <person name="Hytonen T."/>
            <person name="Andres J."/>
            <person name="Pham M."/>
            <person name="Weisz D."/>
            <person name="Mascagni F."/>
            <person name="Usai G."/>
            <person name="Natali L."/>
            <person name="Bassil N."/>
            <person name="Fernandez G.E."/>
            <person name="Lomsadze A."/>
            <person name="Armour M."/>
            <person name="Olukolu B."/>
            <person name="Poorten T."/>
            <person name="Britton C."/>
            <person name="Davik J."/>
            <person name="Ashrafi H."/>
            <person name="Aiden E.L."/>
            <person name="Borodovsky M."/>
            <person name="Worthington M."/>
        </authorList>
    </citation>
    <scope>NUCLEOTIDE SEQUENCE [LARGE SCALE GENOMIC DNA]</scope>
    <source>
        <strain evidence="2">PI 553951</strain>
    </source>
</reference>
<organism evidence="2 3">
    <name type="scientific">Rubus argutus</name>
    <name type="common">Southern blackberry</name>
    <dbReference type="NCBI Taxonomy" id="59490"/>
    <lineage>
        <taxon>Eukaryota</taxon>
        <taxon>Viridiplantae</taxon>
        <taxon>Streptophyta</taxon>
        <taxon>Embryophyta</taxon>
        <taxon>Tracheophyta</taxon>
        <taxon>Spermatophyta</taxon>
        <taxon>Magnoliopsida</taxon>
        <taxon>eudicotyledons</taxon>
        <taxon>Gunneridae</taxon>
        <taxon>Pentapetalae</taxon>
        <taxon>rosids</taxon>
        <taxon>fabids</taxon>
        <taxon>Rosales</taxon>
        <taxon>Rosaceae</taxon>
        <taxon>Rosoideae</taxon>
        <taxon>Rosoideae incertae sedis</taxon>
        <taxon>Rubus</taxon>
    </lineage>
</organism>
<feature type="transmembrane region" description="Helical" evidence="1">
    <location>
        <begin position="36"/>
        <end position="56"/>
    </location>
</feature>
<keyword evidence="1" id="KW-1133">Transmembrane helix</keyword>
<protein>
    <submittedName>
        <fullName evidence="2">Uncharacterized protein</fullName>
    </submittedName>
</protein>
<dbReference type="Gene3D" id="3.90.190.10">
    <property type="entry name" value="Protein tyrosine phosphatase superfamily"/>
    <property type="match status" value="1"/>
</dbReference>
<evidence type="ECO:0000313" key="3">
    <source>
        <dbReference type="Proteomes" id="UP001457282"/>
    </source>
</evidence>
<dbReference type="SUPFAM" id="SSF52799">
    <property type="entry name" value="(Phosphotyrosine protein) phosphatases II"/>
    <property type="match status" value="1"/>
</dbReference>
<accession>A0AAW1XQB9</accession>
<evidence type="ECO:0000256" key="1">
    <source>
        <dbReference type="SAM" id="Phobius"/>
    </source>
</evidence>
<comment type="caution">
    <text evidence="2">The sequence shown here is derived from an EMBL/GenBank/DDBJ whole genome shotgun (WGS) entry which is preliminary data.</text>
</comment>
<proteinExistence type="predicted"/>
<evidence type="ECO:0000313" key="2">
    <source>
        <dbReference type="EMBL" id="KAK9938784.1"/>
    </source>
</evidence>
<keyword evidence="1" id="KW-0812">Transmembrane</keyword>
<dbReference type="Proteomes" id="UP001457282">
    <property type="component" value="Unassembled WGS sequence"/>
</dbReference>